<dbReference type="Proteomes" id="UP000587991">
    <property type="component" value="Unassembled WGS sequence"/>
</dbReference>
<sequence>MLPLHFRAARRDDLPRLVALLADDGLGRGRETPEEPLHPDYLAAFDSLDRDPNQLLLVVEHQAEVLGMLQLTFIPGLSRRGATRAHIEAVRVDGRWRGQKIGERLMQEAIRRAEAHGCQLVQLTSDRQREAAHRFYQRLGFAPSHTGFKLRLPLQPDAQTDTH</sequence>
<dbReference type="EMBL" id="JABAIM010000002">
    <property type="protein sequence ID" value="NLR75681.1"/>
    <property type="molecule type" value="Genomic_DNA"/>
</dbReference>
<proteinExistence type="predicted"/>
<evidence type="ECO:0000313" key="4">
    <source>
        <dbReference type="EMBL" id="NLR75681.1"/>
    </source>
</evidence>
<evidence type="ECO:0000259" key="3">
    <source>
        <dbReference type="PROSITE" id="PS51186"/>
    </source>
</evidence>
<feature type="domain" description="N-acetyltransferase" evidence="3">
    <location>
        <begin position="4"/>
        <end position="159"/>
    </location>
</feature>
<dbReference type="RefSeq" id="WP_168877330.1">
    <property type="nucleotide sequence ID" value="NZ_JABAIM010000002.1"/>
</dbReference>
<evidence type="ECO:0000313" key="5">
    <source>
        <dbReference type="Proteomes" id="UP000587991"/>
    </source>
</evidence>
<keyword evidence="1 4" id="KW-0808">Transferase</keyword>
<dbReference type="InterPro" id="IPR016181">
    <property type="entry name" value="Acyl_CoA_acyltransferase"/>
</dbReference>
<organism evidence="4 5">
    <name type="scientific">Leeia aquatica</name>
    <dbReference type="NCBI Taxonomy" id="2725557"/>
    <lineage>
        <taxon>Bacteria</taxon>
        <taxon>Pseudomonadati</taxon>
        <taxon>Pseudomonadota</taxon>
        <taxon>Betaproteobacteria</taxon>
        <taxon>Neisseriales</taxon>
        <taxon>Leeiaceae</taxon>
        <taxon>Leeia</taxon>
    </lineage>
</organism>
<evidence type="ECO:0000256" key="2">
    <source>
        <dbReference type="ARBA" id="ARBA00023315"/>
    </source>
</evidence>
<dbReference type="InterPro" id="IPR000182">
    <property type="entry name" value="GNAT_dom"/>
</dbReference>
<comment type="caution">
    <text evidence="4">The sequence shown here is derived from an EMBL/GenBank/DDBJ whole genome shotgun (WGS) entry which is preliminary data.</text>
</comment>
<name>A0A847S1E9_9NEIS</name>
<dbReference type="SUPFAM" id="SSF55729">
    <property type="entry name" value="Acyl-CoA N-acyltransferases (Nat)"/>
    <property type="match status" value="1"/>
</dbReference>
<dbReference type="CDD" id="cd04301">
    <property type="entry name" value="NAT_SF"/>
    <property type="match status" value="1"/>
</dbReference>
<evidence type="ECO:0000256" key="1">
    <source>
        <dbReference type="ARBA" id="ARBA00022679"/>
    </source>
</evidence>
<reference evidence="4 5" key="1">
    <citation type="submission" date="2020-04" db="EMBL/GenBank/DDBJ databases">
        <title>Draft genome of Leeia sp. IMCC25680.</title>
        <authorList>
            <person name="Song J."/>
            <person name="Cho J.-C."/>
        </authorList>
    </citation>
    <scope>NUCLEOTIDE SEQUENCE [LARGE SCALE GENOMIC DNA]</scope>
    <source>
        <strain evidence="4 5">IMCC25680</strain>
    </source>
</reference>
<protein>
    <submittedName>
        <fullName evidence="4">GNAT family N-acetyltransferase</fullName>
    </submittedName>
</protein>
<gene>
    <name evidence="4" type="ORF">HF682_10960</name>
</gene>
<keyword evidence="2" id="KW-0012">Acyltransferase</keyword>
<keyword evidence="5" id="KW-1185">Reference proteome</keyword>
<dbReference type="PROSITE" id="PS51186">
    <property type="entry name" value="GNAT"/>
    <property type="match status" value="1"/>
</dbReference>
<dbReference type="GO" id="GO:0016747">
    <property type="term" value="F:acyltransferase activity, transferring groups other than amino-acyl groups"/>
    <property type="evidence" value="ECO:0007669"/>
    <property type="project" value="InterPro"/>
</dbReference>
<dbReference type="InterPro" id="IPR050832">
    <property type="entry name" value="Bact_Acetyltransf"/>
</dbReference>
<dbReference type="Pfam" id="PF00583">
    <property type="entry name" value="Acetyltransf_1"/>
    <property type="match status" value="1"/>
</dbReference>
<dbReference type="AlphaFoldDB" id="A0A847S1E9"/>
<dbReference type="Gene3D" id="3.40.630.30">
    <property type="match status" value="1"/>
</dbReference>
<dbReference type="PANTHER" id="PTHR43877">
    <property type="entry name" value="AMINOALKYLPHOSPHONATE N-ACETYLTRANSFERASE-RELATED-RELATED"/>
    <property type="match status" value="1"/>
</dbReference>
<accession>A0A847S1E9</accession>